<dbReference type="InterPro" id="IPR045175">
    <property type="entry name" value="M28_fam"/>
</dbReference>
<evidence type="ECO:0000259" key="16">
    <source>
        <dbReference type="Pfam" id="PF04389"/>
    </source>
</evidence>
<evidence type="ECO:0000256" key="4">
    <source>
        <dbReference type="ARBA" id="ARBA00022670"/>
    </source>
</evidence>
<comment type="caution">
    <text evidence="18">The sequence shown here is derived from an EMBL/GenBank/DDBJ whole genome shotgun (WGS) entry which is preliminary data.</text>
</comment>
<evidence type="ECO:0000256" key="9">
    <source>
        <dbReference type="ARBA" id="ARBA00022833"/>
    </source>
</evidence>
<dbReference type="EMBL" id="JAAAHW010000139">
    <property type="protein sequence ID" value="KAG0006194.1"/>
    <property type="molecule type" value="Genomic_DNA"/>
</dbReference>
<evidence type="ECO:0000259" key="17">
    <source>
        <dbReference type="Pfam" id="PF22249"/>
    </source>
</evidence>
<feature type="transmembrane region" description="Helical" evidence="15">
    <location>
        <begin position="470"/>
        <end position="489"/>
    </location>
</feature>
<keyword evidence="9 14" id="KW-0862">Zinc</keyword>
<keyword evidence="7 14" id="KW-0378">Hydrolase</keyword>
<dbReference type="Pfam" id="PF22249">
    <property type="entry name" value="ERMP1-TM"/>
    <property type="match status" value="1"/>
</dbReference>
<keyword evidence="5 15" id="KW-0812">Transmembrane</keyword>
<evidence type="ECO:0000256" key="1">
    <source>
        <dbReference type="ARBA" id="ARBA00001947"/>
    </source>
</evidence>
<dbReference type="PANTHER" id="PTHR12147:SF22">
    <property type="entry name" value="ENDOPLASMIC RETICULUM METALLOPEPTIDASE 1"/>
    <property type="match status" value="1"/>
</dbReference>
<evidence type="ECO:0000256" key="15">
    <source>
        <dbReference type="SAM" id="Phobius"/>
    </source>
</evidence>
<dbReference type="GO" id="GO:0008235">
    <property type="term" value="F:metalloexopeptidase activity"/>
    <property type="evidence" value="ECO:0007669"/>
    <property type="project" value="InterPro"/>
</dbReference>
<dbReference type="GO" id="GO:0046872">
    <property type="term" value="F:metal ion binding"/>
    <property type="evidence" value="ECO:0007669"/>
    <property type="project" value="UniProtKB-KW"/>
</dbReference>
<dbReference type="SUPFAM" id="SSF53187">
    <property type="entry name" value="Zn-dependent exopeptidases"/>
    <property type="match status" value="1"/>
</dbReference>
<evidence type="ECO:0000256" key="10">
    <source>
        <dbReference type="ARBA" id="ARBA00022989"/>
    </source>
</evidence>
<evidence type="ECO:0000313" key="19">
    <source>
        <dbReference type="Proteomes" id="UP000749646"/>
    </source>
</evidence>
<comment type="similarity">
    <text evidence="3 14">Belongs to the peptidase M28 family.</text>
</comment>
<feature type="transmembrane region" description="Helical" evidence="15">
    <location>
        <begin position="294"/>
        <end position="315"/>
    </location>
</feature>
<keyword evidence="11" id="KW-0482">Metalloprotease</keyword>
<dbReference type="GO" id="GO:0006508">
    <property type="term" value="P:proteolysis"/>
    <property type="evidence" value="ECO:0007669"/>
    <property type="project" value="UniProtKB-KW"/>
</dbReference>
<dbReference type="EC" id="3.4.-.-" evidence="14"/>
<dbReference type="InterPro" id="IPR053974">
    <property type="entry name" value="ERMP1_1-A_TM"/>
</dbReference>
<evidence type="ECO:0000256" key="5">
    <source>
        <dbReference type="ARBA" id="ARBA00022692"/>
    </source>
</evidence>
<keyword evidence="12 15" id="KW-0472">Membrane</keyword>
<feature type="transmembrane region" description="Helical" evidence="15">
    <location>
        <begin position="259"/>
        <end position="282"/>
    </location>
</feature>
<dbReference type="Proteomes" id="UP000749646">
    <property type="component" value="Unassembled WGS sequence"/>
</dbReference>
<keyword evidence="6 14" id="KW-0479">Metal-binding</keyword>
<feature type="transmembrane region" description="Helical" evidence="15">
    <location>
        <begin position="350"/>
        <end position="368"/>
    </location>
</feature>
<protein>
    <recommendedName>
        <fullName evidence="14">Peptide hydrolase</fullName>
        <ecNumber evidence="14">3.4.-.-</ecNumber>
    </recommendedName>
</protein>
<evidence type="ECO:0000256" key="14">
    <source>
        <dbReference type="RuleBase" id="RU361240"/>
    </source>
</evidence>
<feature type="transmembrane region" description="Helical" evidence="15">
    <location>
        <begin position="327"/>
        <end position="344"/>
    </location>
</feature>
<proteinExistence type="inferred from homology"/>
<feature type="transmembrane region" description="Helical" evidence="15">
    <location>
        <begin position="439"/>
        <end position="458"/>
    </location>
</feature>
<feature type="transmembrane region" description="Helical" evidence="15">
    <location>
        <begin position="389"/>
        <end position="413"/>
    </location>
</feature>
<evidence type="ECO:0000313" key="18">
    <source>
        <dbReference type="EMBL" id="KAG0006194.1"/>
    </source>
</evidence>
<accession>A0A9P6SUV1</accession>
<dbReference type="FunFam" id="3.40.630.10:FF:000008">
    <property type="entry name" value="Endoplasmic reticulum metallopeptidase 1"/>
    <property type="match status" value="1"/>
</dbReference>
<evidence type="ECO:0000256" key="11">
    <source>
        <dbReference type="ARBA" id="ARBA00023049"/>
    </source>
</evidence>
<dbReference type="Gene3D" id="3.40.630.10">
    <property type="entry name" value="Zn peptidases"/>
    <property type="match status" value="1"/>
</dbReference>
<sequence length="737" mass="81570">MTNIIVRLSCGPECDQNAILLNAHYDTTLGSPGAADDALGVGIQMELIRVLSQQPALKRNSLIFLFNGGEESLQDASHSFITNHELKDTIKAVINLEGCGTAGPEILFQANSRPMIDAYKKVPYPHGTVIANDVFATGIILSDTDFRQFVDHGNLTGLDMAVYSNSYLYHTHLDLNQFMEHGLPQHMGENTLALVKHLGDEVDLTGKLEKTSEVVYFDVLGFFFVVYSLSTAIKLHLAIGVLGVIVLFVGASRPSIRSVVSIFLSFVAAMTAPNLVAFLLVSAGKSMVWFTHEWLPLAIFGPTSTAAMFLVQYLFHDKKASTAANEVSTFSGIQFFFSIAMGLATYTGLAGSYVVALYALCYSLALLYNQQRILALIPPSTLRKEQTQGLNLVSAIDFSTYLVASIIPSTYFFHTAYSFLDIMVPLTGRTGVDAPVDNIMALVSGICIFCSCPPILAYAHRYGLRVLKRIIAGLLIVQVFILLFATTYLQPFDKMHPKRIFAQHLRNTTSGETHVYVAHADAGPIYDNYIRGLETLFQTKAVLKSGADDHGDWNAIYPFSRFLDSYNLDTTPYIRSQTKNETIAASTNPLTDLIQDAPKLIAENVVYSPETGLRRLTVLCTHPEYILTVIDFDAQLTSWSLSSEIPSQDHFHYVIRNAGGYRTDGWRLDLEYRATGPDDKLKIEIISMETEGFDWRVEKERELVGSGEIGVMRKLVRATPDFIALTYFSTVASAYEL</sequence>
<evidence type="ECO:0000256" key="13">
    <source>
        <dbReference type="ARBA" id="ARBA00023180"/>
    </source>
</evidence>
<dbReference type="GO" id="GO:0005789">
    <property type="term" value="C:endoplasmic reticulum membrane"/>
    <property type="evidence" value="ECO:0007669"/>
    <property type="project" value="UniProtKB-SubCell"/>
</dbReference>
<dbReference type="PANTHER" id="PTHR12147">
    <property type="entry name" value="METALLOPEPTIDASE M28 FAMILY MEMBER"/>
    <property type="match status" value="1"/>
</dbReference>
<dbReference type="AlphaFoldDB" id="A0A9P6SUV1"/>
<feature type="domain" description="Peptidase M28" evidence="16">
    <location>
        <begin position="3"/>
        <end position="194"/>
    </location>
</feature>
<comment type="cofactor">
    <cofactor evidence="1">
        <name>Zn(2+)</name>
        <dbReference type="ChEBI" id="CHEBI:29105"/>
    </cofactor>
</comment>
<organism evidence="18 19">
    <name type="scientific">Modicella reniformis</name>
    <dbReference type="NCBI Taxonomy" id="1440133"/>
    <lineage>
        <taxon>Eukaryota</taxon>
        <taxon>Fungi</taxon>
        <taxon>Fungi incertae sedis</taxon>
        <taxon>Mucoromycota</taxon>
        <taxon>Mortierellomycotina</taxon>
        <taxon>Mortierellomycetes</taxon>
        <taxon>Mortierellales</taxon>
        <taxon>Mortierellaceae</taxon>
        <taxon>Modicella</taxon>
    </lineage>
</organism>
<dbReference type="InterPro" id="IPR007484">
    <property type="entry name" value="Peptidase_M28"/>
</dbReference>
<evidence type="ECO:0000256" key="3">
    <source>
        <dbReference type="ARBA" id="ARBA00010918"/>
    </source>
</evidence>
<evidence type="ECO:0000256" key="6">
    <source>
        <dbReference type="ARBA" id="ARBA00022723"/>
    </source>
</evidence>
<feature type="domain" description="Endoplasmic reticulum metallopeptidase 1/1-A TM" evidence="17">
    <location>
        <begin position="259"/>
        <end position="483"/>
    </location>
</feature>
<keyword evidence="8" id="KW-0256">Endoplasmic reticulum</keyword>
<keyword evidence="4 14" id="KW-0645">Protease</keyword>
<evidence type="ECO:0000256" key="7">
    <source>
        <dbReference type="ARBA" id="ARBA00022801"/>
    </source>
</evidence>
<name>A0A9P6SUV1_9FUNG</name>
<evidence type="ECO:0000256" key="12">
    <source>
        <dbReference type="ARBA" id="ARBA00023136"/>
    </source>
</evidence>
<gene>
    <name evidence="18" type="ORF">BGZ65_009076</name>
</gene>
<feature type="transmembrane region" description="Helical" evidence="15">
    <location>
        <begin position="235"/>
        <end position="252"/>
    </location>
</feature>
<keyword evidence="13" id="KW-0325">Glycoprotein</keyword>
<keyword evidence="19" id="KW-1185">Reference proteome</keyword>
<keyword evidence="10 15" id="KW-1133">Transmembrane helix</keyword>
<evidence type="ECO:0000256" key="2">
    <source>
        <dbReference type="ARBA" id="ARBA00004477"/>
    </source>
</evidence>
<comment type="subcellular location">
    <subcellularLocation>
        <location evidence="2">Endoplasmic reticulum membrane</location>
        <topology evidence="2">Multi-pass membrane protein</topology>
    </subcellularLocation>
</comment>
<dbReference type="Pfam" id="PF04389">
    <property type="entry name" value="Peptidase_M28"/>
    <property type="match status" value="1"/>
</dbReference>
<dbReference type="OrthoDB" id="76293at2759"/>
<evidence type="ECO:0000256" key="8">
    <source>
        <dbReference type="ARBA" id="ARBA00022824"/>
    </source>
</evidence>
<reference evidence="18" key="1">
    <citation type="journal article" date="2020" name="Fungal Divers.">
        <title>Resolving the Mortierellaceae phylogeny through synthesis of multi-gene phylogenetics and phylogenomics.</title>
        <authorList>
            <person name="Vandepol N."/>
            <person name="Liber J."/>
            <person name="Desiro A."/>
            <person name="Na H."/>
            <person name="Kennedy M."/>
            <person name="Barry K."/>
            <person name="Grigoriev I.V."/>
            <person name="Miller A.N."/>
            <person name="O'Donnell K."/>
            <person name="Stajich J.E."/>
            <person name="Bonito G."/>
        </authorList>
    </citation>
    <scope>NUCLEOTIDE SEQUENCE</scope>
    <source>
        <strain evidence="18">MES-2147</strain>
    </source>
</reference>